<reference evidence="1 2" key="1">
    <citation type="submission" date="2024-09" db="EMBL/GenBank/DDBJ databases">
        <title>Description of Labrys sedimenti sp. nov., isolated from a diclofenac-degrading enrichment culture, and genome-based reclassification of Labrys portucalensis as a later heterotypic synonym of Labrys neptuniae.</title>
        <authorList>
            <person name="Tancsics A."/>
            <person name="Csepanyi A."/>
        </authorList>
    </citation>
    <scope>NUCLEOTIDE SEQUENCE [LARGE SCALE GENOMIC DNA]</scope>
    <source>
        <strain evidence="1 2">LMG 23412</strain>
    </source>
</reference>
<protein>
    <submittedName>
        <fullName evidence="1">Uncharacterized protein</fullName>
    </submittedName>
</protein>
<dbReference type="Proteomes" id="UP001595190">
    <property type="component" value="Unassembled WGS sequence"/>
</dbReference>
<proteinExistence type="predicted"/>
<name>A0ABV6Z8M6_9HYPH</name>
<organism evidence="1 2">
    <name type="scientific">Labrys neptuniae</name>
    <dbReference type="NCBI Taxonomy" id="376174"/>
    <lineage>
        <taxon>Bacteria</taxon>
        <taxon>Pseudomonadati</taxon>
        <taxon>Pseudomonadota</taxon>
        <taxon>Alphaproteobacteria</taxon>
        <taxon>Hyphomicrobiales</taxon>
        <taxon>Xanthobacteraceae</taxon>
        <taxon>Labrys</taxon>
    </lineage>
</organism>
<accession>A0ABV6Z8M6</accession>
<evidence type="ECO:0000313" key="1">
    <source>
        <dbReference type="EMBL" id="MFC2248542.1"/>
    </source>
</evidence>
<gene>
    <name evidence="1" type="ORF">ACETRX_02840</name>
</gene>
<sequence length="48" mass="5097">MGFSPVEVGAMSLWQFNCCWSAFVASKTGEEGVADMSDAEFEAAASMI</sequence>
<comment type="caution">
    <text evidence="1">The sequence shown here is derived from an EMBL/GenBank/DDBJ whole genome shotgun (WGS) entry which is preliminary data.</text>
</comment>
<evidence type="ECO:0000313" key="2">
    <source>
        <dbReference type="Proteomes" id="UP001595190"/>
    </source>
</evidence>
<dbReference type="RefSeq" id="WP_394308413.1">
    <property type="nucleotide sequence ID" value="NZ_JBHGPK010000001.1"/>
</dbReference>
<dbReference type="EMBL" id="JBHGPK010000001">
    <property type="protein sequence ID" value="MFC2248542.1"/>
    <property type="molecule type" value="Genomic_DNA"/>
</dbReference>